<sequence>MECPLVLLAFLALTLLFSWGFKNMFRVLTAANAVRWIPGSPKNALWYQILALRICDRALYGYVVELPGLVSIEEAVSTNWPETGAPYYVTVRFLGP</sequence>
<reference evidence="1" key="1">
    <citation type="submission" date="2019-12" db="EMBL/GenBank/DDBJ databases">
        <title>An insight into the sialome of adult female Ixodes ricinus ticks feeding for 6 days.</title>
        <authorList>
            <person name="Perner J."/>
            <person name="Ribeiro J.M.C."/>
        </authorList>
    </citation>
    <scope>NUCLEOTIDE SEQUENCE</scope>
    <source>
        <strain evidence="1">Semi-engorged</strain>
        <tissue evidence="1">Salivary glands</tissue>
    </source>
</reference>
<protein>
    <submittedName>
        <fullName evidence="1">Putative conserved secreted protein</fullName>
    </submittedName>
</protein>
<organism evidence="1">
    <name type="scientific">Ixodes ricinus</name>
    <name type="common">Common tick</name>
    <name type="synonym">Acarus ricinus</name>
    <dbReference type="NCBI Taxonomy" id="34613"/>
    <lineage>
        <taxon>Eukaryota</taxon>
        <taxon>Metazoa</taxon>
        <taxon>Ecdysozoa</taxon>
        <taxon>Arthropoda</taxon>
        <taxon>Chelicerata</taxon>
        <taxon>Arachnida</taxon>
        <taxon>Acari</taxon>
        <taxon>Parasitiformes</taxon>
        <taxon>Ixodida</taxon>
        <taxon>Ixodoidea</taxon>
        <taxon>Ixodidae</taxon>
        <taxon>Ixodinae</taxon>
        <taxon>Ixodes</taxon>
    </lineage>
</organism>
<evidence type="ECO:0000313" key="1">
    <source>
        <dbReference type="EMBL" id="MXU87356.1"/>
    </source>
</evidence>
<name>A0A6B0UFL1_IXORI</name>
<proteinExistence type="predicted"/>
<accession>A0A6B0UFL1</accession>
<dbReference type="EMBL" id="GIFC01005273">
    <property type="protein sequence ID" value="MXU87356.1"/>
    <property type="molecule type" value="Transcribed_RNA"/>
</dbReference>
<dbReference type="AlphaFoldDB" id="A0A6B0UFL1"/>